<comment type="caution">
    <text evidence="1">The sequence shown here is derived from an EMBL/GenBank/DDBJ whole genome shotgun (WGS) entry which is preliminary data.</text>
</comment>
<gene>
    <name evidence="1" type="ORF">QAB22_024110</name>
</gene>
<protein>
    <recommendedName>
        <fullName evidence="3">HNH endonuclease</fullName>
    </recommendedName>
</protein>
<dbReference type="EMBL" id="JARTTN020000001">
    <property type="protein sequence ID" value="MEC6059586.1"/>
    <property type="molecule type" value="Genomic_DNA"/>
</dbReference>
<accession>A0AAW9PP59</accession>
<name>A0AAW9PP59_KLEVA</name>
<organism evidence="1 2">
    <name type="scientific">Klebsiella variicola</name>
    <dbReference type="NCBI Taxonomy" id="244366"/>
    <lineage>
        <taxon>Bacteria</taxon>
        <taxon>Pseudomonadati</taxon>
        <taxon>Pseudomonadota</taxon>
        <taxon>Gammaproteobacteria</taxon>
        <taxon>Enterobacterales</taxon>
        <taxon>Enterobacteriaceae</taxon>
        <taxon>Klebsiella/Raoultella group</taxon>
        <taxon>Klebsiella</taxon>
        <taxon>Klebsiella pneumoniae complex</taxon>
    </lineage>
</organism>
<evidence type="ECO:0008006" key="3">
    <source>
        <dbReference type="Google" id="ProtNLM"/>
    </source>
</evidence>
<reference evidence="1" key="2">
    <citation type="submission" date="2024-01" db="EMBL/GenBank/DDBJ databases">
        <authorList>
            <person name="Macesic N."/>
        </authorList>
    </citation>
    <scope>NUCLEOTIDE SEQUENCE</scope>
    <source>
        <strain evidence="1">CPO071</strain>
    </source>
</reference>
<sequence length="379" mass="42726">MSKQSFTAAQREAIWLAHSKKCAYTRELLDISNFHIDHIIPETLNSNPELRSDTLEKLNLSQDFDLLGWENLLPCRPGANLQKSAEVFDPAHTHFFLGVAASKKTDIVDNLKIIEQRKIRGRALILLQQCLERGELTAVEIAQVLEQYREEPEAIFELLQGMQFTDEDEITVVSRADIETLRDRSVRLGENNHINGVTLTNDDDVERFVSTCREYDEALSQGFYAKTTFDMKMASWFEHQCGLLSALEAADSPEKSFIANPKVSVIDLSLMPFYLFPNLGDADDSIESNISYQDKVDDGTLTIKRVSQNLLRIESSSMGQQLIEVTRADFNSDGIEDILLFEYCYATEGTLGFGGVKMITRFSSTGMFELISTPTPCDC</sequence>
<proteinExistence type="predicted"/>
<dbReference type="RefSeq" id="WP_219810049.1">
    <property type="nucleotide sequence ID" value="NZ_JARTTN020000001.1"/>
</dbReference>
<reference evidence="1" key="1">
    <citation type="journal article" date="2023" name="Nat. Commun.">
        <title>Genomic dissection of endemic carbapenem resistance reveals metallo-beta-lactamase dissemination through clonal, plasmid and integron transfer.</title>
        <authorList>
            <person name="Macesic N."/>
            <person name="Hawkey J."/>
            <person name="Vezina B."/>
            <person name="Wisniewski J.A."/>
            <person name="Cottingham H."/>
            <person name="Blakeway L.V."/>
            <person name="Harshegyi T."/>
            <person name="Pragastis K."/>
            <person name="Badoordeen G.Z."/>
            <person name="Dennison A."/>
            <person name="Spelman D.W."/>
            <person name="Jenney A.W.J."/>
            <person name="Peleg A.Y."/>
        </authorList>
    </citation>
    <scope>NUCLEOTIDE SEQUENCE</scope>
    <source>
        <strain evidence="1">CPO071</strain>
    </source>
</reference>
<evidence type="ECO:0000313" key="2">
    <source>
        <dbReference type="Proteomes" id="UP001176846"/>
    </source>
</evidence>
<dbReference type="CDD" id="cd00085">
    <property type="entry name" value="HNHc"/>
    <property type="match status" value="1"/>
</dbReference>
<dbReference type="InterPro" id="IPR003615">
    <property type="entry name" value="HNH_nuc"/>
</dbReference>
<dbReference type="AlphaFoldDB" id="A0AAW9PP59"/>
<dbReference type="Proteomes" id="UP001176846">
    <property type="component" value="Unassembled WGS sequence"/>
</dbReference>
<evidence type="ECO:0000313" key="1">
    <source>
        <dbReference type="EMBL" id="MEC6059586.1"/>
    </source>
</evidence>